<dbReference type="InterPro" id="IPR005653">
    <property type="entry name" value="OstA-like_N"/>
</dbReference>
<dbReference type="GO" id="GO:0015920">
    <property type="term" value="P:lipopolysaccharide transport"/>
    <property type="evidence" value="ECO:0007669"/>
    <property type="project" value="InterPro"/>
</dbReference>
<dbReference type="InterPro" id="IPR052037">
    <property type="entry name" value="LPS_export_LptA"/>
</dbReference>
<keyword evidence="2 4" id="KW-0732">Signal</keyword>
<dbReference type="NCBIfam" id="TIGR03002">
    <property type="entry name" value="outer_YhbN_LptA"/>
    <property type="match status" value="1"/>
</dbReference>
<dbReference type="GO" id="GO:0030288">
    <property type="term" value="C:outer membrane-bounded periplasmic space"/>
    <property type="evidence" value="ECO:0007669"/>
    <property type="project" value="TreeGrafter"/>
</dbReference>
<name>A0A1W6D121_9RHOB</name>
<reference evidence="6 7" key="1">
    <citation type="submission" date="2017-03" db="EMBL/GenBank/DDBJ databases">
        <title>Genome sequence of Paracoccus contaminans isolated from a water microcosm.</title>
        <authorList>
            <person name="Aurass P."/>
            <person name="Karste S."/>
            <person name="Trost E."/>
            <person name="Glaeser S.P."/>
            <person name="Kaempfer P."/>
            <person name="Flieger A."/>
        </authorList>
    </citation>
    <scope>NUCLEOTIDE SEQUENCE [LARGE SCALE GENOMIC DNA]</scope>
    <source>
        <strain evidence="7">RKI 16-01929T\LMG 29738T\CCM 8701T\CIP 111112T</strain>
    </source>
</reference>
<accession>A0A1W6D121</accession>
<evidence type="ECO:0000256" key="3">
    <source>
        <dbReference type="ARBA" id="ARBA00022764"/>
    </source>
</evidence>
<dbReference type="RefSeq" id="WP_085378824.1">
    <property type="nucleotide sequence ID" value="NZ_CP020612.1"/>
</dbReference>
<evidence type="ECO:0000259" key="5">
    <source>
        <dbReference type="Pfam" id="PF03968"/>
    </source>
</evidence>
<keyword evidence="3" id="KW-0574">Periplasm</keyword>
<proteinExistence type="predicted"/>
<evidence type="ECO:0000313" key="6">
    <source>
        <dbReference type="EMBL" id="ARJ70800.1"/>
    </source>
</evidence>
<evidence type="ECO:0000256" key="1">
    <source>
        <dbReference type="ARBA" id="ARBA00022448"/>
    </source>
</evidence>
<evidence type="ECO:0000256" key="4">
    <source>
        <dbReference type="SAM" id="SignalP"/>
    </source>
</evidence>
<feature type="chain" id="PRO_5010863588" evidence="4">
    <location>
        <begin position="20"/>
        <end position="160"/>
    </location>
</feature>
<dbReference type="PANTHER" id="PTHR36504:SF1">
    <property type="entry name" value="LIPOPOLYSACCHARIDE EXPORT SYSTEM PROTEIN LPTA"/>
    <property type="match status" value="1"/>
</dbReference>
<feature type="signal peptide" evidence="4">
    <location>
        <begin position="1"/>
        <end position="19"/>
    </location>
</feature>
<dbReference type="KEGG" id="pcon:B0A89_07710"/>
<dbReference type="PROSITE" id="PS51257">
    <property type="entry name" value="PROKAR_LIPOPROTEIN"/>
    <property type="match status" value="1"/>
</dbReference>
<gene>
    <name evidence="6" type="ORF">B0A89_07710</name>
</gene>
<protein>
    <submittedName>
        <fullName evidence="6">Lipopolysaccharide transport periplasmic protein LptA</fullName>
    </submittedName>
</protein>
<sequence length="160" mass="15894">MLRSLILAGIVALSCGAAAAQTVAFGGIKADTGAPVEVTADTLKVDQATGQATFTGNVLIGQGPMRLSAKAVTVRYGQGGQQQIEALTASGGVTLVNGTDAAEASEAVYDVAGGTIILSGDAIVTQGKDVLAGDRIEVNLRNGSASVAGRVRTVLQPGGR</sequence>
<dbReference type="STRING" id="1945662.B0A89_07710"/>
<feature type="domain" description="Organic solvent tolerance-like N-terminal" evidence="5">
    <location>
        <begin position="37"/>
        <end position="142"/>
    </location>
</feature>
<dbReference type="AlphaFoldDB" id="A0A1W6D121"/>
<keyword evidence="1" id="KW-0813">Transport</keyword>
<evidence type="ECO:0000256" key="2">
    <source>
        <dbReference type="ARBA" id="ARBA00022729"/>
    </source>
</evidence>
<dbReference type="InterPro" id="IPR014340">
    <property type="entry name" value="LptA"/>
</dbReference>
<organism evidence="6 7">
    <name type="scientific">Paracoccus contaminans</name>
    <dbReference type="NCBI Taxonomy" id="1945662"/>
    <lineage>
        <taxon>Bacteria</taxon>
        <taxon>Pseudomonadati</taxon>
        <taxon>Pseudomonadota</taxon>
        <taxon>Alphaproteobacteria</taxon>
        <taxon>Rhodobacterales</taxon>
        <taxon>Paracoccaceae</taxon>
        <taxon>Paracoccus</taxon>
    </lineage>
</organism>
<dbReference type="GO" id="GO:0009279">
    <property type="term" value="C:cell outer membrane"/>
    <property type="evidence" value="ECO:0007669"/>
    <property type="project" value="TreeGrafter"/>
</dbReference>
<evidence type="ECO:0000313" key="7">
    <source>
        <dbReference type="Proteomes" id="UP000193017"/>
    </source>
</evidence>
<dbReference type="EMBL" id="CP020612">
    <property type="protein sequence ID" value="ARJ70800.1"/>
    <property type="molecule type" value="Genomic_DNA"/>
</dbReference>
<dbReference type="Gene3D" id="2.60.450.10">
    <property type="entry name" value="Lipopolysaccharide (LPS) transport protein A like domain"/>
    <property type="match status" value="1"/>
</dbReference>
<dbReference type="GO" id="GO:0017089">
    <property type="term" value="F:glycolipid transfer activity"/>
    <property type="evidence" value="ECO:0007669"/>
    <property type="project" value="TreeGrafter"/>
</dbReference>
<keyword evidence="7" id="KW-1185">Reference proteome</keyword>
<dbReference type="Proteomes" id="UP000193017">
    <property type="component" value="Chromosome"/>
</dbReference>
<dbReference type="OrthoDB" id="9811926at2"/>
<dbReference type="GO" id="GO:0001530">
    <property type="term" value="F:lipopolysaccharide binding"/>
    <property type="evidence" value="ECO:0007669"/>
    <property type="project" value="InterPro"/>
</dbReference>
<dbReference type="Pfam" id="PF03968">
    <property type="entry name" value="LptD_N"/>
    <property type="match status" value="1"/>
</dbReference>
<dbReference type="PANTHER" id="PTHR36504">
    <property type="entry name" value="LIPOPOLYSACCHARIDE EXPORT SYSTEM PROTEIN LPTA"/>
    <property type="match status" value="1"/>
</dbReference>